<dbReference type="EMBL" id="BAABJZ010000008">
    <property type="protein sequence ID" value="GAA4876585.1"/>
    <property type="molecule type" value="Genomic_DNA"/>
</dbReference>
<dbReference type="Proteomes" id="UP001499988">
    <property type="component" value="Unassembled WGS sequence"/>
</dbReference>
<evidence type="ECO:0000256" key="4">
    <source>
        <dbReference type="ARBA" id="ARBA00022827"/>
    </source>
</evidence>
<keyword evidence="9" id="KW-1185">Reference proteome</keyword>
<organism evidence="8 9">
    <name type="scientific">Ferrimonas pelagia</name>
    <dbReference type="NCBI Taxonomy" id="1177826"/>
    <lineage>
        <taxon>Bacteria</taxon>
        <taxon>Pseudomonadati</taxon>
        <taxon>Pseudomonadota</taxon>
        <taxon>Gammaproteobacteria</taxon>
        <taxon>Alteromonadales</taxon>
        <taxon>Ferrimonadaceae</taxon>
        <taxon>Ferrimonas</taxon>
    </lineage>
</organism>
<protein>
    <submittedName>
        <fullName evidence="8">Acyl-CoA dehydrogenase family protein</fullName>
    </submittedName>
</protein>
<keyword evidence="4" id="KW-0274">FAD</keyword>
<accession>A0ABP9EHH8</accession>
<dbReference type="SUPFAM" id="SSF47203">
    <property type="entry name" value="Acyl-CoA dehydrogenase C-terminal domain-like"/>
    <property type="match status" value="1"/>
</dbReference>
<evidence type="ECO:0000259" key="6">
    <source>
        <dbReference type="Pfam" id="PF00441"/>
    </source>
</evidence>
<evidence type="ECO:0000313" key="9">
    <source>
        <dbReference type="Proteomes" id="UP001499988"/>
    </source>
</evidence>
<dbReference type="InterPro" id="IPR037069">
    <property type="entry name" value="AcylCoA_DH/ox_N_sf"/>
</dbReference>
<dbReference type="PANTHER" id="PTHR43884">
    <property type="entry name" value="ACYL-COA DEHYDROGENASE"/>
    <property type="match status" value="1"/>
</dbReference>
<comment type="similarity">
    <text evidence="2">Belongs to the acyl-CoA dehydrogenase family.</text>
</comment>
<dbReference type="Gene3D" id="1.20.140.10">
    <property type="entry name" value="Butyryl-CoA Dehydrogenase, subunit A, domain 3"/>
    <property type="match status" value="1"/>
</dbReference>
<evidence type="ECO:0000259" key="7">
    <source>
        <dbReference type="Pfam" id="PF02771"/>
    </source>
</evidence>
<evidence type="ECO:0000256" key="1">
    <source>
        <dbReference type="ARBA" id="ARBA00001974"/>
    </source>
</evidence>
<sequence length="370" mass="39807">MNFDFSDEHKMIRKQAKVMLREHASIERVRGVLDSEAQYDTQLWQQMVELGWPAVAIPEQYGGLGMGQLAQCVIAEQLGASLAPTPFASSSYLATELLLLAGSDTQKQHWLPQLAEGAVIGTVAISDGDTPCVYQDGAISGIKLPVADGMAADFALVRAQEVQAEEAENDELVDSWFVVALAPTLRKTVDTLDPTRSAALIQFESTPAERLGASGQAPGLQSQLFDRAAVLLAFEQLGGAGACLQASVAYSMGRYAFSKPIASFQAIKHKLADVFTAIELLRANAMYGAWALAEDAPDLPLAAATARVAGCQAYTLAAAENIQVHGGNGFTWEFDCHLHYRRAAWLDGLIGGEDVWKHKLVDALKTTEQV</sequence>
<keyword evidence="3" id="KW-0285">Flavoprotein</keyword>
<gene>
    <name evidence="8" type="ORF">GCM10023333_07330</name>
</gene>
<dbReference type="RefSeq" id="WP_345333525.1">
    <property type="nucleotide sequence ID" value="NZ_BAABJZ010000008.1"/>
</dbReference>
<dbReference type="InterPro" id="IPR013786">
    <property type="entry name" value="AcylCoA_DH/ox_N"/>
</dbReference>
<dbReference type="Pfam" id="PF00441">
    <property type="entry name" value="Acyl-CoA_dh_1"/>
    <property type="match status" value="1"/>
</dbReference>
<dbReference type="Gene3D" id="1.10.540.10">
    <property type="entry name" value="Acyl-CoA dehydrogenase/oxidase, N-terminal domain"/>
    <property type="match status" value="1"/>
</dbReference>
<dbReference type="InterPro" id="IPR009100">
    <property type="entry name" value="AcylCoA_DH/oxidase_NM_dom_sf"/>
</dbReference>
<evidence type="ECO:0000256" key="2">
    <source>
        <dbReference type="ARBA" id="ARBA00009347"/>
    </source>
</evidence>
<evidence type="ECO:0000313" key="8">
    <source>
        <dbReference type="EMBL" id="GAA4876585.1"/>
    </source>
</evidence>
<evidence type="ECO:0000256" key="5">
    <source>
        <dbReference type="ARBA" id="ARBA00023002"/>
    </source>
</evidence>
<dbReference type="InterPro" id="IPR009075">
    <property type="entry name" value="AcylCo_DH/oxidase_C"/>
</dbReference>
<reference evidence="9" key="1">
    <citation type="journal article" date="2019" name="Int. J. Syst. Evol. Microbiol.">
        <title>The Global Catalogue of Microorganisms (GCM) 10K type strain sequencing project: providing services to taxonomists for standard genome sequencing and annotation.</title>
        <authorList>
            <consortium name="The Broad Institute Genomics Platform"/>
            <consortium name="The Broad Institute Genome Sequencing Center for Infectious Disease"/>
            <person name="Wu L."/>
            <person name="Ma J."/>
        </authorList>
    </citation>
    <scope>NUCLEOTIDE SEQUENCE [LARGE SCALE GENOMIC DNA]</scope>
    <source>
        <strain evidence="9">JCM 18401</strain>
    </source>
</reference>
<comment type="caution">
    <text evidence="8">The sequence shown here is derived from an EMBL/GenBank/DDBJ whole genome shotgun (WGS) entry which is preliminary data.</text>
</comment>
<name>A0ABP9EHH8_9GAMM</name>
<feature type="domain" description="Acyl-CoA dehydrogenase/oxidase C-terminal" evidence="6">
    <location>
        <begin position="223"/>
        <end position="344"/>
    </location>
</feature>
<dbReference type="InterPro" id="IPR036250">
    <property type="entry name" value="AcylCo_DH-like_C"/>
</dbReference>
<dbReference type="Pfam" id="PF02771">
    <property type="entry name" value="Acyl-CoA_dh_N"/>
    <property type="match status" value="1"/>
</dbReference>
<feature type="domain" description="Acyl-CoA dehydrogenase/oxidase N-terminal" evidence="7">
    <location>
        <begin position="6"/>
        <end position="117"/>
    </location>
</feature>
<dbReference type="SUPFAM" id="SSF56645">
    <property type="entry name" value="Acyl-CoA dehydrogenase NM domain-like"/>
    <property type="match status" value="1"/>
</dbReference>
<comment type="cofactor">
    <cofactor evidence="1">
        <name>FAD</name>
        <dbReference type="ChEBI" id="CHEBI:57692"/>
    </cofactor>
</comment>
<evidence type="ECO:0000256" key="3">
    <source>
        <dbReference type="ARBA" id="ARBA00022630"/>
    </source>
</evidence>
<proteinExistence type="inferred from homology"/>
<keyword evidence="5" id="KW-0560">Oxidoreductase</keyword>
<dbReference type="PANTHER" id="PTHR43884:SF20">
    <property type="entry name" value="ACYL-COA DEHYDROGENASE FADE28"/>
    <property type="match status" value="1"/>
</dbReference>